<reference evidence="1" key="1">
    <citation type="submission" date="2022-08" db="EMBL/GenBank/DDBJ databases">
        <title>Genome Sequence of Pycnoporus sanguineus.</title>
        <authorList>
            <person name="Buettner E."/>
        </authorList>
    </citation>
    <scope>NUCLEOTIDE SEQUENCE</scope>
    <source>
        <strain evidence="1">CG-C14</strain>
    </source>
</reference>
<evidence type="ECO:0000313" key="2">
    <source>
        <dbReference type="Proteomes" id="UP001144978"/>
    </source>
</evidence>
<dbReference type="Proteomes" id="UP001144978">
    <property type="component" value="Unassembled WGS sequence"/>
</dbReference>
<evidence type="ECO:0000313" key="1">
    <source>
        <dbReference type="EMBL" id="KAJ2980456.1"/>
    </source>
</evidence>
<organism evidence="1 2">
    <name type="scientific">Trametes sanguinea</name>
    <dbReference type="NCBI Taxonomy" id="158606"/>
    <lineage>
        <taxon>Eukaryota</taxon>
        <taxon>Fungi</taxon>
        <taxon>Dikarya</taxon>
        <taxon>Basidiomycota</taxon>
        <taxon>Agaricomycotina</taxon>
        <taxon>Agaricomycetes</taxon>
        <taxon>Polyporales</taxon>
        <taxon>Polyporaceae</taxon>
        <taxon>Trametes</taxon>
    </lineage>
</organism>
<protein>
    <submittedName>
        <fullName evidence="1">Uncharacterized protein</fullName>
    </submittedName>
</protein>
<proteinExistence type="predicted"/>
<accession>A0ACC1NPL7</accession>
<name>A0ACC1NPL7_9APHY</name>
<gene>
    <name evidence="1" type="ORF">NUW54_g11003</name>
</gene>
<keyword evidence="2" id="KW-1185">Reference proteome</keyword>
<dbReference type="EMBL" id="JANSHE010004145">
    <property type="protein sequence ID" value="KAJ2980456.1"/>
    <property type="molecule type" value="Genomic_DNA"/>
</dbReference>
<sequence>MHNLPGRMPRNFLFLTSSALAPRKHGHLVVASVTAKAPYQCQMMATNQKAQAAAATASVPKEYRLRRCHPSSNRSHYPELCIAAVRLRREL</sequence>
<comment type="caution">
    <text evidence="1">The sequence shown here is derived from an EMBL/GenBank/DDBJ whole genome shotgun (WGS) entry which is preliminary data.</text>
</comment>